<feature type="region of interest" description="Disordered" evidence="1">
    <location>
        <begin position="121"/>
        <end position="140"/>
    </location>
</feature>
<evidence type="ECO:0000313" key="2">
    <source>
        <dbReference type="EMBL" id="PON53695.1"/>
    </source>
</evidence>
<protein>
    <submittedName>
        <fullName evidence="2">Uncharacterized protein</fullName>
    </submittedName>
</protein>
<dbReference type="OrthoDB" id="1930729at2759"/>
<comment type="caution">
    <text evidence="2">The sequence shown here is derived from an EMBL/GenBank/DDBJ whole genome shotgun (WGS) entry which is preliminary data.</text>
</comment>
<evidence type="ECO:0000256" key="1">
    <source>
        <dbReference type="SAM" id="MobiDB-lite"/>
    </source>
</evidence>
<dbReference type="EMBL" id="JXTB01000203">
    <property type="protein sequence ID" value="PON53695.1"/>
    <property type="molecule type" value="Genomic_DNA"/>
</dbReference>
<gene>
    <name evidence="2" type="ORF">PanWU01x14_200370</name>
</gene>
<feature type="compositionally biased region" description="Acidic residues" evidence="1">
    <location>
        <begin position="127"/>
        <end position="140"/>
    </location>
</feature>
<dbReference type="AlphaFoldDB" id="A0A2P5BY44"/>
<dbReference type="Proteomes" id="UP000237105">
    <property type="component" value="Unassembled WGS sequence"/>
</dbReference>
<proteinExistence type="predicted"/>
<sequence>MREIYFDIGGKRVRFGLCEFALTMELNFGKYPDEAKSKDMSGSRRLVEKYMNDSKVVKSGELETTFLNCGDIEDGHESFLKTMAGLKKDLDYYYYSSFEAPDRGEGIHGSILTFIHGPKVSHGTDESVSDLDELDANEKY</sequence>
<reference evidence="3" key="1">
    <citation type="submission" date="2016-06" db="EMBL/GenBank/DDBJ databases">
        <title>Parallel loss of symbiosis genes in relatives of nitrogen-fixing non-legume Parasponia.</title>
        <authorList>
            <person name="Van Velzen R."/>
            <person name="Holmer R."/>
            <person name="Bu F."/>
            <person name="Rutten L."/>
            <person name="Van Zeijl A."/>
            <person name="Liu W."/>
            <person name="Santuari L."/>
            <person name="Cao Q."/>
            <person name="Sharma T."/>
            <person name="Shen D."/>
            <person name="Roswanjaya Y."/>
            <person name="Wardhani T."/>
            <person name="Kalhor M.S."/>
            <person name="Jansen J."/>
            <person name="Van den Hoogen J."/>
            <person name="Gungor B."/>
            <person name="Hartog M."/>
            <person name="Hontelez J."/>
            <person name="Verver J."/>
            <person name="Yang W.-C."/>
            <person name="Schijlen E."/>
            <person name="Repin R."/>
            <person name="Schilthuizen M."/>
            <person name="Schranz E."/>
            <person name="Heidstra R."/>
            <person name="Miyata K."/>
            <person name="Fedorova E."/>
            <person name="Kohlen W."/>
            <person name="Bisseling T."/>
            <person name="Smit S."/>
            <person name="Geurts R."/>
        </authorList>
    </citation>
    <scope>NUCLEOTIDE SEQUENCE [LARGE SCALE GENOMIC DNA]</scope>
    <source>
        <strain evidence="3">cv. WU1-14</strain>
    </source>
</reference>
<organism evidence="2 3">
    <name type="scientific">Parasponia andersonii</name>
    <name type="common">Sponia andersonii</name>
    <dbReference type="NCBI Taxonomy" id="3476"/>
    <lineage>
        <taxon>Eukaryota</taxon>
        <taxon>Viridiplantae</taxon>
        <taxon>Streptophyta</taxon>
        <taxon>Embryophyta</taxon>
        <taxon>Tracheophyta</taxon>
        <taxon>Spermatophyta</taxon>
        <taxon>Magnoliopsida</taxon>
        <taxon>eudicotyledons</taxon>
        <taxon>Gunneridae</taxon>
        <taxon>Pentapetalae</taxon>
        <taxon>rosids</taxon>
        <taxon>fabids</taxon>
        <taxon>Rosales</taxon>
        <taxon>Cannabaceae</taxon>
        <taxon>Parasponia</taxon>
    </lineage>
</organism>
<keyword evidence="3" id="KW-1185">Reference proteome</keyword>
<evidence type="ECO:0000313" key="3">
    <source>
        <dbReference type="Proteomes" id="UP000237105"/>
    </source>
</evidence>
<accession>A0A2P5BY44</accession>
<name>A0A2P5BY44_PARAD</name>